<dbReference type="InterPro" id="IPR010133">
    <property type="entry name" value="Bacteriocin_signal_seq"/>
</dbReference>
<dbReference type="NCBIfam" id="TIGR01847">
    <property type="entry name" value="bacteriocin_sig"/>
    <property type="match status" value="1"/>
</dbReference>
<dbReference type="RefSeq" id="WP_172505250.1">
    <property type="nucleotide sequence ID" value="NZ_JAFMUH010000005.1"/>
</dbReference>
<gene>
    <name evidence="1" type="ORF">TNO010_220080</name>
</gene>
<dbReference type="AlphaFoldDB" id="A0A2I2M7X4"/>
<dbReference type="EMBL" id="OENE01000015">
    <property type="protein sequence ID" value="SOU88641.1"/>
    <property type="molecule type" value="Genomic_DNA"/>
</dbReference>
<protein>
    <recommendedName>
        <fullName evidence="3">Bacteriocin-type signal sequence</fullName>
    </recommendedName>
</protein>
<name>A0A2I2M7X4_9FLAO</name>
<reference evidence="1 2" key="1">
    <citation type="submission" date="2017-11" db="EMBL/GenBank/DDBJ databases">
        <authorList>
            <person name="Duchaud E."/>
        </authorList>
    </citation>
    <scope>NUCLEOTIDE SEQUENCE [LARGE SCALE GENOMIC DNA]</scope>
    <source>
        <strain evidence="1 2">TNO010</strain>
    </source>
</reference>
<accession>A0A2I2M7X4</accession>
<evidence type="ECO:0000313" key="1">
    <source>
        <dbReference type="EMBL" id="SOU88641.1"/>
    </source>
</evidence>
<sequence length="47" mass="5435">MENLIELSEKELKEINGGRLPFPTLNRFNFFWDVAKAGWSFGKYLAG</sequence>
<evidence type="ECO:0000313" key="2">
    <source>
        <dbReference type="Proteomes" id="UP000490060"/>
    </source>
</evidence>
<proteinExistence type="predicted"/>
<dbReference type="Proteomes" id="UP000490060">
    <property type="component" value="Unassembled WGS sequence"/>
</dbReference>
<evidence type="ECO:0008006" key="3">
    <source>
        <dbReference type="Google" id="ProtNLM"/>
    </source>
</evidence>
<organism evidence="1 2">
    <name type="scientific">Tenacibaculum finnmarkense genomovar ulcerans</name>
    <dbReference type="NCBI Taxonomy" id="2781388"/>
    <lineage>
        <taxon>Bacteria</taxon>
        <taxon>Pseudomonadati</taxon>
        <taxon>Bacteroidota</taxon>
        <taxon>Flavobacteriia</taxon>
        <taxon>Flavobacteriales</taxon>
        <taxon>Flavobacteriaceae</taxon>
        <taxon>Tenacibaculum</taxon>
        <taxon>Tenacibaculum finnmarkense</taxon>
    </lineage>
</organism>